<dbReference type="GO" id="GO:0004057">
    <property type="term" value="F:arginyl-tRNA--protein transferase activity"/>
    <property type="evidence" value="ECO:0007669"/>
    <property type="project" value="InterPro"/>
</dbReference>
<keyword evidence="2" id="KW-0808">Transferase</keyword>
<keyword evidence="3" id="KW-1185">Reference proteome</keyword>
<name>A0A4Z0QBF1_9BACT</name>
<dbReference type="Pfam" id="PF04377">
    <property type="entry name" value="ATE_C"/>
    <property type="match status" value="1"/>
</dbReference>
<evidence type="ECO:0000313" key="3">
    <source>
        <dbReference type="Proteomes" id="UP000298471"/>
    </source>
</evidence>
<dbReference type="InterPro" id="IPR000182">
    <property type="entry name" value="GNAT_dom"/>
</dbReference>
<dbReference type="PROSITE" id="PS51186">
    <property type="entry name" value="GNAT"/>
    <property type="match status" value="1"/>
</dbReference>
<comment type="caution">
    <text evidence="2">The sequence shown here is derived from an EMBL/GenBank/DDBJ whole genome shotgun (WGS) entry which is preliminary data.</text>
</comment>
<dbReference type="PANTHER" id="PTHR21367:SF1">
    <property type="entry name" value="ARGINYL-TRNA--PROTEIN TRANSFERASE 1"/>
    <property type="match status" value="1"/>
</dbReference>
<dbReference type="PANTHER" id="PTHR21367">
    <property type="entry name" value="ARGININE-TRNA-PROTEIN TRANSFERASE 1"/>
    <property type="match status" value="1"/>
</dbReference>
<sequence>MPGYALDYYLSQGYYRMHQDLFTCRILPIEGELYSVHWLRLVLANVRYGPEQRRLLRLNERFSVTLREFRLTQELEELYAAYRGSITFDAPPTVESFILAGSDHNVFSTGVLEVRDDGRLIAAGIFDSGARSLAGIMNFYHPDYRKYSLGKYLMLLKMEYAQRQHHDYYYPGYLVHNYPKFDYKLFACREATEVFDALNSCWMPFSWEVVARQSAELLAAWQDEDLTADEQD</sequence>
<dbReference type="Proteomes" id="UP000298471">
    <property type="component" value="Unassembled WGS sequence"/>
</dbReference>
<dbReference type="InterPro" id="IPR016181">
    <property type="entry name" value="Acyl_CoA_acyltransferase"/>
</dbReference>
<evidence type="ECO:0000259" key="1">
    <source>
        <dbReference type="PROSITE" id="PS51186"/>
    </source>
</evidence>
<protein>
    <submittedName>
        <fullName evidence="2">GNAT family N-acetyltransferase</fullName>
    </submittedName>
</protein>
<dbReference type="InterPro" id="IPR030700">
    <property type="entry name" value="N-end_Aminoacyl_Trfase"/>
</dbReference>
<accession>A0A4Z0QBF1</accession>
<dbReference type="SUPFAM" id="SSF55729">
    <property type="entry name" value="Acyl-CoA N-acyltransferases (Nat)"/>
    <property type="match status" value="1"/>
</dbReference>
<dbReference type="InterPro" id="IPR007472">
    <property type="entry name" value="N-end_Aminoacyl_Trfase_C"/>
</dbReference>
<proteinExistence type="predicted"/>
<dbReference type="GO" id="GO:0016747">
    <property type="term" value="F:acyltransferase activity, transferring groups other than amino-acyl groups"/>
    <property type="evidence" value="ECO:0007669"/>
    <property type="project" value="InterPro"/>
</dbReference>
<dbReference type="AlphaFoldDB" id="A0A4Z0QBF1"/>
<dbReference type="EMBL" id="SRMB01000003">
    <property type="protein sequence ID" value="TGE26796.1"/>
    <property type="molecule type" value="Genomic_DNA"/>
</dbReference>
<evidence type="ECO:0000313" key="2">
    <source>
        <dbReference type="EMBL" id="TGE26796.1"/>
    </source>
</evidence>
<feature type="domain" description="N-acetyltransferase" evidence="1">
    <location>
        <begin position="64"/>
        <end position="208"/>
    </location>
</feature>
<organism evidence="2 3">
    <name type="scientific">Hymenobacter metallicola</name>
    <dbReference type="NCBI Taxonomy" id="2563114"/>
    <lineage>
        <taxon>Bacteria</taxon>
        <taxon>Pseudomonadati</taxon>
        <taxon>Bacteroidota</taxon>
        <taxon>Cytophagia</taxon>
        <taxon>Cytophagales</taxon>
        <taxon>Hymenobacteraceae</taxon>
        <taxon>Hymenobacter</taxon>
    </lineage>
</organism>
<dbReference type="OrthoDB" id="9782022at2"/>
<dbReference type="GO" id="GO:0005737">
    <property type="term" value="C:cytoplasm"/>
    <property type="evidence" value="ECO:0007669"/>
    <property type="project" value="TreeGrafter"/>
</dbReference>
<gene>
    <name evidence="2" type="ORF">E5K02_17825</name>
</gene>
<reference evidence="2 3" key="1">
    <citation type="submission" date="2019-04" db="EMBL/GenBank/DDBJ databases">
        <authorList>
            <person name="Feng G."/>
            <person name="Zhang J."/>
            <person name="Zhu H."/>
        </authorList>
    </citation>
    <scope>NUCLEOTIDE SEQUENCE [LARGE SCALE GENOMIC DNA]</scope>
    <source>
        <strain evidence="2 3">9PBR-1</strain>
    </source>
</reference>